<dbReference type="InterPro" id="IPR000620">
    <property type="entry name" value="EamA_dom"/>
</dbReference>
<feature type="transmembrane region" description="Helical" evidence="1">
    <location>
        <begin position="116"/>
        <end position="133"/>
    </location>
</feature>
<keyword evidence="1" id="KW-0812">Transmembrane</keyword>
<reference evidence="3" key="1">
    <citation type="submission" date="2019-08" db="EMBL/GenBank/DDBJ databases">
        <authorList>
            <person name="Kucharzyk K."/>
            <person name="Murdoch R.W."/>
            <person name="Higgins S."/>
            <person name="Loffler F."/>
        </authorList>
    </citation>
    <scope>NUCLEOTIDE SEQUENCE</scope>
</reference>
<comment type="caution">
    <text evidence="3">The sequence shown here is derived from an EMBL/GenBank/DDBJ whole genome shotgun (WGS) entry which is preliminary data.</text>
</comment>
<feature type="transmembrane region" description="Helical" evidence="1">
    <location>
        <begin position="65"/>
        <end position="81"/>
    </location>
</feature>
<dbReference type="PANTHER" id="PTHR22911:SF79">
    <property type="entry name" value="MOBA-LIKE NTP TRANSFERASE DOMAIN-CONTAINING PROTEIN"/>
    <property type="match status" value="1"/>
</dbReference>
<feature type="transmembrane region" description="Helical" evidence="1">
    <location>
        <begin position="33"/>
        <end position="53"/>
    </location>
</feature>
<sequence length="288" mass="30684">MDPRRKAIAQMLVCASLWSIAGIFIKMIPWNPFVIAGWRSLIAAAAVSVYLLLTKVAVRFTKRGVLNGALMAATFLAFVTANKFTTAANAIVLQFTAPIFLMAFSALIFKERFRRGDFLAVFATMFGISLFFLDQLAPGYLLGNCIAILAGVFMAGMYLAMGSAGEDIRMGGMLLGHLFTAGIGIPVMFFTDTPVTAPVVGSILVLGVLQLGVPYILFALAVKHCPPLACSLLGAVEPLLNPLWVFLFDGEAPGFFALLGGVAVVASVTVWCIWKGKTAPAEPVAVPQ</sequence>
<feature type="domain" description="EamA" evidence="2">
    <location>
        <begin position="7"/>
        <end position="132"/>
    </location>
</feature>
<dbReference type="PANTHER" id="PTHR22911">
    <property type="entry name" value="ACYL-MALONYL CONDENSING ENZYME-RELATED"/>
    <property type="match status" value="1"/>
</dbReference>
<feature type="transmembrane region" description="Helical" evidence="1">
    <location>
        <begin position="139"/>
        <end position="160"/>
    </location>
</feature>
<evidence type="ECO:0000259" key="2">
    <source>
        <dbReference type="Pfam" id="PF00892"/>
    </source>
</evidence>
<keyword evidence="1" id="KW-0472">Membrane</keyword>
<dbReference type="InterPro" id="IPR037185">
    <property type="entry name" value="EmrE-like"/>
</dbReference>
<gene>
    <name evidence="3" type="ORF">SDC9_55397</name>
</gene>
<dbReference type="GO" id="GO:0016020">
    <property type="term" value="C:membrane"/>
    <property type="evidence" value="ECO:0007669"/>
    <property type="project" value="InterPro"/>
</dbReference>
<keyword evidence="1" id="KW-1133">Transmembrane helix</keyword>
<feature type="transmembrane region" description="Helical" evidence="1">
    <location>
        <begin position="87"/>
        <end position="109"/>
    </location>
</feature>
<proteinExistence type="predicted"/>
<evidence type="ECO:0000313" key="3">
    <source>
        <dbReference type="EMBL" id="MPM09081.1"/>
    </source>
</evidence>
<name>A0A644WZP9_9ZZZZ</name>
<evidence type="ECO:0000256" key="1">
    <source>
        <dbReference type="SAM" id="Phobius"/>
    </source>
</evidence>
<feature type="domain" description="EamA" evidence="2">
    <location>
        <begin position="142"/>
        <end position="269"/>
    </location>
</feature>
<accession>A0A644WZP9</accession>
<protein>
    <recommendedName>
        <fullName evidence="2">EamA domain-containing protein</fullName>
    </recommendedName>
</protein>
<organism evidence="3">
    <name type="scientific">bioreactor metagenome</name>
    <dbReference type="NCBI Taxonomy" id="1076179"/>
    <lineage>
        <taxon>unclassified sequences</taxon>
        <taxon>metagenomes</taxon>
        <taxon>ecological metagenomes</taxon>
    </lineage>
</organism>
<feature type="transmembrane region" description="Helical" evidence="1">
    <location>
        <begin position="7"/>
        <end position="27"/>
    </location>
</feature>
<dbReference type="Pfam" id="PF00892">
    <property type="entry name" value="EamA"/>
    <property type="match status" value="2"/>
</dbReference>
<dbReference type="SUPFAM" id="SSF103481">
    <property type="entry name" value="Multidrug resistance efflux transporter EmrE"/>
    <property type="match status" value="2"/>
</dbReference>
<feature type="transmembrane region" description="Helical" evidence="1">
    <location>
        <begin position="197"/>
        <end position="221"/>
    </location>
</feature>
<dbReference type="AlphaFoldDB" id="A0A644WZP9"/>
<feature type="transmembrane region" description="Helical" evidence="1">
    <location>
        <begin position="172"/>
        <end position="191"/>
    </location>
</feature>
<dbReference type="EMBL" id="VSSQ01001527">
    <property type="protein sequence ID" value="MPM09081.1"/>
    <property type="molecule type" value="Genomic_DNA"/>
</dbReference>
<feature type="transmembrane region" description="Helical" evidence="1">
    <location>
        <begin position="254"/>
        <end position="274"/>
    </location>
</feature>
<feature type="transmembrane region" description="Helical" evidence="1">
    <location>
        <begin position="228"/>
        <end position="248"/>
    </location>
</feature>